<reference evidence="2" key="1">
    <citation type="journal article" date="2020" name="Stud. Mycol.">
        <title>101 Dothideomycetes genomes: a test case for predicting lifestyles and emergence of pathogens.</title>
        <authorList>
            <person name="Haridas S."/>
            <person name="Albert R."/>
            <person name="Binder M."/>
            <person name="Bloem J."/>
            <person name="Labutti K."/>
            <person name="Salamov A."/>
            <person name="Andreopoulos B."/>
            <person name="Baker S."/>
            <person name="Barry K."/>
            <person name="Bills G."/>
            <person name="Bluhm B."/>
            <person name="Cannon C."/>
            <person name="Castanera R."/>
            <person name="Culley D."/>
            <person name="Daum C."/>
            <person name="Ezra D."/>
            <person name="Gonzalez J."/>
            <person name="Henrissat B."/>
            <person name="Kuo A."/>
            <person name="Liang C."/>
            <person name="Lipzen A."/>
            <person name="Lutzoni F."/>
            <person name="Magnuson J."/>
            <person name="Mondo S."/>
            <person name="Nolan M."/>
            <person name="Ohm R."/>
            <person name="Pangilinan J."/>
            <person name="Park H.-J."/>
            <person name="Ramirez L."/>
            <person name="Alfaro M."/>
            <person name="Sun H."/>
            <person name="Tritt A."/>
            <person name="Yoshinaga Y."/>
            <person name="Zwiers L.-H."/>
            <person name="Turgeon B."/>
            <person name="Goodwin S."/>
            <person name="Spatafora J."/>
            <person name="Crous P."/>
            <person name="Grigoriev I."/>
        </authorList>
    </citation>
    <scope>NUCLEOTIDE SEQUENCE</scope>
    <source>
        <strain evidence="2">CBS 627.86</strain>
    </source>
</reference>
<evidence type="ECO:0000259" key="1">
    <source>
        <dbReference type="Pfam" id="PF06985"/>
    </source>
</evidence>
<evidence type="ECO:0000313" key="2">
    <source>
        <dbReference type="EMBL" id="KAF2114505.1"/>
    </source>
</evidence>
<dbReference type="EMBL" id="ML977325">
    <property type="protein sequence ID" value="KAF2114505.1"/>
    <property type="molecule type" value="Genomic_DNA"/>
</dbReference>
<proteinExistence type="predicted"/>
<feature type="domain" description="Heterokaryon incompatibility" evidence="1">
    <location>
        <begin position="52"/>
        <end position="208"/>
    </location>
</feature>
<dbReference type="PANTHER" id="PTHR24148:SF73">
    <property type="entry name" value="HET DOMAIN PROTEIN (AFU_ORTHOLOGUE AFUA_8G01020)"/>
    <property type="match status" value="1"/>
</dbReference>
<dbReference type="InterPro" id="IPR010730">
    <property type="entry name" value="HET"/>
</dbReference>
<dbReference type="Proteomes" id="UP000799770">
    <property type="component" value="Unassembled WGS sequence"/>
</dbReference>
<dbReference type="Pfam" id="PF26639">
    <property type="entry name" value="Het-6_barrel"/>
    <property type="match status" value="1"/>
</dbReference>
<dbReference type="Pfam" id="PF06985">
    <property type="entry name" value="HET"/>
    <property type="match status" value="1"/>
</dbReference>
<sequence>MQNDPSTDFTYEPLDDAARQIRLLRVELAPDRKGVTGELKAVMLGSRSCPPFTTLSYVWGDRSKPHQILINGRVLKVLRGAWSFIWHIANHQKAVPNCPAPHHWMWIDSISINQDDDQEKGHQVAMMDQIYLKSSRTEVWLHEGAKELKLAIEFIQELADNEKLKSEDQAVKEAEMERLVDEKFKNKWAAINQLLLHPWWQRAWTLQEFILPKDLYFFTQLERREIKNSVAPIGACNNWALRTKGVTLVSDVAWGNLWKRRRLLLYRRDSKHISLAALLAYTPSKAATRAEDRIFSLLALVTDRDLFQTPDYSAGTARVFCNLVEFFIKVHKKLDIICFVTNQNDNADLQLPSWAPDWSCMVGNEGPTPLMASQSSGPVGNFRGGDSFPPHIEYKAAGTSTACASFSANMRQMTCRGVLVGVVDAVGPEVHMSAITQTHNTVPEPSETTQDIHPDDELPPLSEQKALEIMTNISRCIRLDTGDGFEEAHPQEPYTAGFRALCEDAVSGTRDKPKYQLQFHTWFHQMRDVRICGHSLRAISRSLPSAEASPADIHLMAIRFLNVCDYLNRRFFVTDDNNMGMAPRQVQAGDKVYVLQGCNIPVLLRGSSDSGYYKLLGECYLNKFMYGKALELKDRDFEDVVII</sequence>
<evidence type="ECO:0000313" key="3">
    <source>
        <dbReference type="Proteomes" id="UP000799770"/>
    </source>
</evidence>
<dbReference type="OrthoDB" id="2504919at2759"/>
<name>A0A6A5Z578_9PLEO</name>
<dbReference type="PANTHER" id="PTHR24148">
    <property type="entry name" value="ANKYRIN REPEAT DOMAIN-CONTAINING PROTEIN 39 HOMOLOG-RELATED"/>
    <property type="match status" value="1"/>
</dbReference>
<dbReference type="InterPro" id="IPR052895">
    <property type="entry name" value="HetReg/Transcr_Mod"/>
</dbReference>
<accession>A0A6A5Z578</accession>
<gene>
    <name evidence="2" type="ORF">BDV96DRAFT_647208</name>
</gene>
<organism evidence="2 3">
    <name type="scientific">Lophiotrema nucula</name>
    <dbReference type="NCBI Taxonomy" id="690887"/>
    <lineage>
        <taxon>Eukaryota</taxon>
        <taxon>Fungi</taxon>
        <taxon>Dikarya</taxon>
        <taxon>Ascomycota</taxon>
        <taxon>Pezizomycotina</taxon>
        <taxon>Dothideomycetes</taxon>
        <taxon>Pleosporomycetidae</taxon>
        <taxon>Pleosporales</taxon>
        <taxon>Lophiotremataceae</taxon>
        <taxon>Lophiotrema</taxon>
    </lineage>
</organism>
<keyword evidence="3" id="KW-1185">Reference proteome</keyword>
<protein>
    <submittedName>
        <fullName evidence="2">Heterokaryon incompatibility protein-domain-containing protein</fullName>
    </submittedName>
</protein>
<dbReference type="AlphaFoldDB" id="A0A6A5Z578"/>